<dbReference type="GO" id="GO:0006526">
    <property type="term" value="P:L-arginine biosynthetic process"/>
    <property type="evidence" value="ECO:0007669"/>
    <property type="project" value="UniProtKB-KW"/>
</dbReference>
<dbReference type="InterPro" id="IPR002933">
    <property type="entry name" value="Peptidase_M20"/>
</dbReference>
<comment type="similarity">
    <text evidence="2">Belongs to the peptidase M20A family. ArgE subfamily.</text>
</comment>
<keyword evidence="4" id="KW-0055">Arginine biosynthesis</keyword>
<dbReference type="Gene3D" id="3.30.70.360">
    <property type="match status" value="1"/>
</dbReference>
<dbReference type="PANTHER" id="PTHR43808:SF31">
    <property type="entry name" value="N-ACETYL-L-CITRULLINE DEACETYLASE"/>
    <property type="match status" value="1"/>
</dbReference>
<dbReference type="GO" id="GO:0008777">
    <property type="term" value="F:acetylornithine deacetylase activity"/>
    <property type="evidence" value="ECO:0007669"/>
    <property type="project" value="TreeGrafter"/>
</dbReference>
<keyword evidence="7" id="KW-0378">Hydrolase</keyword>
<dbReference type="SUPFAM" id="SSF55031">
    <property type="entry name" value="Bacterial exopeptidase dimerisation domain"/>
    <property type="match status" value="1"/>
</dbReference>
<evidence type="ECO:0000256" key="3">
    <source>
        <dbReference type="ARBA" id="ARBA00022490"/>
    </source>
</evidence>
<comment type="cofactor">
    <cofactor evidence="1">
        <name>Zn(2+)</name>
        <dbReference type="ChEBI" id="CHEBI:29105"/>
    </cofactor>
</comment>
<dbReference type="EMBL" id="NOVD01000001">
    <property type="protein sequence ID" value="PCK28968.1"/>
    <property type="molecule type" value="Genomic_DNA"/>
</dbReference>
<dbReference type="Gene3D" id="3.40.630.10">
    <property type="entry name" value="Zn peptidases"/>
    <property type="match status" value="1"/>
</dbReference>
<dbReference type="PROSITE" id="PS00758">
    <property type="entry name" value="ARGE_DAPE_CPG2_1"/>
    <property type="match status" value="1"/>
</dbReference>
<keyword evidence="6" id="KW-0479">Metal-binding</keyword>
<proteinExistence type="inferred from homology"/>
<dbReference type="PANTHER" id="PTHR43808">
    <property type="entry name" value="ACETYLORNITHINE DEACETYLASE"/>
    <property type="match status" value="1"/>
</dbReference>
<dbReference type="InterPro" id="IPR036264">
    <property type="entry name" value="Bact_exopeptidase_dim_dom"/>
</dbReference>
<comment type="caution">
    <text evidence="11">The sequence shown here is derived from an EMBL/GenBank/DDBJ whole genome shotgun (WGS) entry which is preliminary data.</text>
</comment>
<evidence type="ECO:0000313" key="11">
    <source>
        <dbReference type="EMBL" id="PCK28968.1"/>
    </source>
</evidence>
<dbReference type="PROSITE" id="PS00759">
    <property type="entry name" value="ARGE_DAPE_CPG2_2"/>
    <property type="match status" value="1"/>
</dbReference>
<dbReference type="GO" id="GO:0046872">
    <property type="term" value="F:metal ion binding"/>
    <property type="evidence" value="ECO:0007669"/>
    <property type="project" value="UniProtKB-KW"/>
</dbReference>
<feature type="domain" description="Peptidase M20 dimerisation" evidence="10">
    <location>
        <begin position="184"/>
        <end position="290"/>
    </location>
</feature>
<evidence type="ECO:0000256" key="6">
    <source>
        <dbReference type="ARBA" id="ARBA00022723"/>
    </source>
</evidence>
<dbReference type="SUPFAM" id="SSF53187">
    <property type="entry name" value="Zn-dependent exopeptidases"/>
    <property type="match status" value="1"/>
</dbReference>
<dbReference type="Pfam" id="PF07687">
    <property type="entry name" value="M20_dimer"/>
    <property type="match status" value="1"/>
</dbReference>
<organism evidence="11 12">
    <name type="scientific">Rhodococcus qingshengii</name>
    <dbReference type="NCBI Taxonomy" id="334542"/>
    <lineage>
        <taxon>Bacteria</taxon>
        <taxon>Bacillati</taxon>
        <taxon>Actinomycetota</taxon>
        <taxon>Actinomycetes</taxon>
        <taxon>Mycobacteriales</taxon>
        <taxon>Nocardiaceae</taxon>
        <taxon>Rhodococcus</taxon>
        <taxon>Rhodococcus erythropolis group</taxon>
    </lineage>
</organism>
<keyword evidence="8" id="KW-0862">Zinc</keyword>
<dbReference type="InterPro" id="IPR001261">
    <property type="entry name" value="ArgE/DapE_CS"/>
</dbReference>
<dbReference type="NCBIfam" id="NF005710">
    <property type="entry name" value="PRK07522.1"/>
    <property type="match status" value="1"/>
</dbReference>
<evidence type="ECO:0000256" key="4">
    <source>
        <dbReference type="ARBA" id="ARBA00022571"/>
    </source>
</evidence>
<accession>A0A2A5JHD5</accession>
<dbReference type="InterPro" id="IPR050072">
    <property type="entry name" value="Peptidase_M20A"/>
</dbReference>
<dbReference type="InterPro" id="IPR011650">
    <property type="entry name" value="Peptidase_M20_dimer"/>
</dbReference>
<dbReference type="NCBIfam" id="TIGR01892">
    <property type="entry name" value="AcOrn-deacetyl"/>
    <property type="match status" value="1"/>
</dbReference>
<evidence type="ECO:0000256" key="2">
    <source>
        <dbReference type="ARBA" id="ARBA00005691"/>
    </source>
</evidence>
<dbReference type="InterPro" id="IPR010169">
    <property type="entry name" value="AcOrn-deacetyl"/>
</dbReference>
<dbReference type="CDD" id="cd03894">
    <property type="entry name" value="M20_ArgE"/>
    <property type="match status" value="1"/>
</dbReference>
<evidence type="ECO:0000256" key="7">
    <source>
        <dbReference type="ARBA" id="ARBA00022801"/>
    </source>
</evidence>
<keyword evidence="3" id="KW-0963">Cytoplasm</keyword>
<dbReference type="Pfam" id="PF01546">
    <property type="entry name" value="Peptidase_M20"/>
    <property type="match status" value="1"/>
</dbReference>
<reference evidence="11 12" key="1">
    <citation type="submission" date="2017-07" db="EMBL/GenBank/DDBJ databases">
        <title>Draft sequence of Rhodococcus enclensis 23b-28.</title>
        <authorList>
            <person name="Besaury L."/>
            <person name="Sancelme M."/>
            <person name="Amato P."/>
            <person name="Lallement A."/>
            <person name="Delort A.-M."/>
        </authorList>
    </citation>
    <scope>NUCLEOTIDE SEQUENCE [LARGE SCALE GENOMIC DNA]</scope>
    <source>
        <strain evidence="11 12">23b-28</strain>
    </source>
</reference>
<keyword evidence="5" id="KW-0028">Amino-acid biosynthesis</keyword>
<protein>
    <submittedName>
        <fullName evidence="11">Acetylornithine deacetylase</fullName>
    </submittedName>
</protein>
<sequence>MSSTTLPAVPTERSLEWVQRLIGIDTTSAVSNRPLIDLIAAELRRHGVEPVLVADDEGTKLNLLATFTPPDGSTAGGVMFSGHTDVVPVDDQDWSSDPFTPDVRDGSLYGRGTCDMKSFIGIVVAAIPDIVARPLAKPIHFAFSYDEEVGCIGAAGLVEEVVSRNLCPDVCVVGEPSEMRVIRAHKSMNVIRVDLHGVSAHSSLTPQGVNAIEYGAELIRFVRSAADELRASGPYDDAFDVAWTTCSVNLVSGGIAVNTVPEDCSITFEFRSISSAGAADLLERFAAETNRIENLMQEENPSASVTMHVSASVPPLETDANASAAALVEQWGGRASDEKVAYATEAGMFATIGIPTVVCGPGSITQAHAPDEYVTLDQLAQCEQFVRNVIAHARA</sequence>
<gene>
    <name evidence="11" type="primary">argE</name>
    <name evidence="11" type="ORF">CHR55_00775</name>
</gene>
<dbReference type="RefSeq" id="WP_099696782.1">
    <property type="nucleotide sequence ID" value="NZ_NOVD01000001.1"/>
</dbReference>
<keyword evidence="9" id="KW-0170">Cobalt</keyword>
<evidence type="ECO:0000259" key="10">
    <source>
        <dbReference type="Pfam" id="PF07687"/>
    </source>
</evidence>
<evidence type="ECO:0000256" key="8">
    <source>
        <dbReference type="ARBA" id="ARBA00022833"/>
    </source>
</evidence>
<evidence type="ECO:0000256" key="9">
    <source>
        <dbReference type="ARBA" id="ARBA00023285"/>
    </source>
</evidence>
<dbReference type="AlphaFoldDB" id="A0A2A5JHD5"/>
<evidence type="ECO:0000256" key="5">
    <source>
        <dbReference type="ARBA" id="ARBA00022605"/>
    </source>
</evidence>
<name>A0A2A5JHD5_RHOSG</name>
<evidence type="ECO:0000313" key="12">
    <source>
        <dbReference type="Proteomes" id="UP000230886"/>
    </source>
</evidence>
<dbReference type="Proteomes" id="UP000230886">
    <property type="component" value="Unassembled WGS sequence"/>
</dbReference>
<evidence type="ECO:0000256" key="1">
    <source>
        <dbReference type="ARBA" id="ARBA00001947"/>
    </source>
</evidence>